<reference evidence="1" key="1">
    <citation type="submission" date="2016-10" db="EMBL/GenBank/DDBJ databases">
        <title>Sequence of Gallionella enrichment culture.</title>
        <authorList>
            <person name="Poehlein A."/>
            <person name="Muehling M."/>
            <person name="Daniel R."/>
        </authorList>
    </citation>
    <scope>NUCLEOTIDE SEQUENCE</scope>
</reference>
<dbReference type="PROSITE" id="PS51257">
    <property type="entry name" value="PROKAR_LIPOPROTEIN"/>
    <property type="match status" value="1"/>
</dbReference>
<sequence>MPSRSATRAAVILAVASFLGGCSSTAATHAASAASTPPLQFRLVTSSTDGPCAVPALVTDGPGSACDEPGTSTYQVGASLGTITPTAVTRPGTAGGLTLDLGFDQAGSTKLGELTGKAIGKQLAVLVDG</sequence>
<protein>
    <submittedName>
        <fullName evidence="1">Uncharacterized protein</fullName>
    </submittedName>
</protein>
<gene>
    <name evidence="1" type="ORF">GALL_369130</name>
</gene>
<dbReference type="EMBL" id="MLJW01000940">
    <property type="protein sequence ID" value="OIQ81313.1"/>
    <property type="molecule type" value="Genomic_DNA"/>
</dbReference>
<comment type="caution">
    <text evidence="1">The sequence shown here is derived from an EMBL/GenBank/DDBJ whole genome shotgun (WGS) entry which is preliminary data.</text>
</comment>
<evidence type="ECO:0000313" key="1">
    <source>
        <dbReference type="EMBL" id="OIQ81313.1"/>
    </source>
</evidence>
<name>A0A1J5QCI2_9ZZZZ</name>
<organism evidence="1">
    <name type="scientific">mine drainage metagenome</name>
    <dbReference type="NCBI Taxonomy" id="410659"/>
    <lineage>
        <taxon>unclassified sequences</taxon>
        <taxon>metagenomes</taxon>
        <taxon>ecological metagenomes</taxon>
    </lineage>
</organism>
<proteinExistence type="predicted"/>
<dbReference type="AlphaFoldDB" id="A0A1J5QCI2"/>
<accession>A0A1J5QCI2</accession>